<evidence type="ECO:0000313" key="1">
    <source>
        <dbReference type="EMBL" id="CAB4125295.1"/>
    </source>
</evidence>
<proteinExistence type="predicted"/>
<organism evidence="1">
    <name type="scientific">uncultured Caudovirales phage</name>
    <dbReference type="NCBI Taxonomy" id="2100421"/>
    <lineage>
        <taxon>Viruses</taxon>
        <taxon>Duplodnaviria</taxon>
        <taxon>Heunggongvirae</taxon>
        <taxon>Uroviricota</taxon>
        <taxon>Caudoviricetes</taxon>
        <taxon>Peduoviridae</taxon>
        <taxon>Maltschvirus</taxon>
        <taxon>Maltschvirus maltsch</taxon>
    </lineage>
</organism>
<sequence length="72" mass="8582">MELELNKWYDVHDDIQSDLELVLEEVQSKDSRVGVLMKYEVGIIEFERSPYLRGNMDGGRGYYIDKFMLIKY</sequence>
<dbReference type="EMBL" id="LR796188">
    <property type="protein sequence ID" value="CAB4125295.1"/>
    <property type="molecule type" value="Genomic_DNA"/>
</dbReference>
<name>A0A6J5KVR3_9CAUD</name>
<reference evidence="1" key="1">
    <citation type="submission" date="2020-04" db="EMBL/GenBank/DDBJ databases">
        <authorList>
            <person name="Chiriac C."/>
            <person name="Salcher M."/>
            <person name="Ghai R."/>
            <person name="Kavagutti S V."/>
        </authorList>
    </citation>
    <scope>NUCLEOTIDE SEQUENCE</scope>
</reference>
<accession>A0A6J5KVR3</accession>
<protein>
    <submittedName>
        <fullName evidence="1">Uncharacterized protein</fullName>
    </submittedName>
</protein>
<gene>
    <name evidence="1" type="ORF">UFOVP54_103</name>
</gene>